<protein>
    <recommendedName>
        <fullName evidence="6">Extracellular solute-binding protein</fullName>
    </recommendedName>
</protein>
<dbReference type="Proteomes" id="UP000293568">
    <property type="component" value="Chromosome"/>
</dbReference>
<keyword evidence="5" id="KW-1185">Reference proteome</keyword>
<evidence type="ECO:0000256" key="2">
    <source>
        <dbReference type="ARBA" id="ARBA00022448"/>
    </source>
</evidence>
<evidence type="ECO:0000256" key="3">
    <source>
        <dbReference type="ARBA" id="ARBA00022729"/>
    </source>
</evidence>
<reference evidence="4 5" key="1">
    <citation type="submission" date="2019-01" db="EMBL/GenBank/DDBJ databases">
        <title>Genome sequencing of strain FW100M-2.</title>
        <authorList>
            <person name="Heo J."/>
            <person name="Kim S.-J."/>
            <person name="Kim J.-S."/>
            <person name="Hong S.-B."/>
            <person name="Kwon S.-W."/>
        </authorList>
    </citation>
    <scope>NUCLEOTIDE SEQUENCE [LARGE SCALE GENOMIC DNA]</scope>
    <source>
        <strain evidence="4 5">FW100M-2</strain>
    </source>
</reference>
<dbReference type="EMBL" id="CP035492">
    <property type="protein sequence ID" value="QAY65406.1"/>
    <property type="molecule type" value="Genomic_DNA"/>
</dbReference>
<dbReference type="SUPFAM" id="SSF53850">
    <property type="entry name" value="Periplasmic binding protein-like II"/>
    <property type="match status" value="1"/>
</dbReference>
<evidence type="ECO:0000313" key="4">
    <source>
        <dbReference type="EMBL" id="QAY65406.1"/>
    </source>
</evidence>
<dbReference type="PANTHER" id="PTHR30061:SF50">
    <property type="entry name" value="MALTOSE_MALTODEXTRIN-BINDING PERIPLASMIC PROTEIN"/>
    <property type="match status" value="1"/>
</dbReference>
<dbReference type="GO" id="GO:1901982">
    <property type="term" value="F:maltose binding"/>
    <property type="evidence" value="ECO:0007669"/>
    <property type="project" value="TreeGrafter"/>
</dbReference>
<evidence type="ECO:0000256" key="1">
    <source>
        <dbReference type="ARBA" id="ARBA00008520"/>
    </source>
</evidence>
<dbReference type="OrthoDB" id="2585476at2"/>
<accession>A0A4P6ES72</accession>
<dbReference type="AlphaFoldDB" id="A0A4P6ES72"/>
<organism evidence="4 5">
    <name type="scientific">Paenibacillus protaetiae</name>
    <dbReference type="NCBI Taxonomy" id="2509456"/>
    <lineage>
        <taxon>Bacteria</taxon>
        <taxon>Bacillati</taxon>
        <taxon>Bacillota</taxon>
        <taxon>Bacilli</taxon>
        <taxon>Bacillales</taxon>
        <taxon>Paenibacillaceae</taxon>
        <taxon>Paenibacillus</taxon>
    </lineage>
</organism>
<gene>
    <name evidence="4" type="ORF">ET464_02425</name>
</gene>
<dbReference type="PANTHER" id="PTHR30061">
    <property type="entry name" value="MALTOSE-BINDING PERIPLASMIC PROTEIN"/>
    <property type="match status" value="1"/>
</dbReference>
<keyword evidence="3" id="KW-0732">Signal</keyword>
<keyword evidence="2" id="KW-0813">Transport</keyword>
<dbReference type="KEGG" id="pprt:ET464_02425"/>
<sequence length="411" mass="46113">MEEPVNVSVTVSMTYAEFEGLKQYTDTFMTQYPNITVSLSNDTEASEAKWMDEAELGSGPDVMLLNSSSVGRFAGRGLLKPAETPGMSEAGSEQAEALVEPLKWNGYTWGTPKDADPYIWVWSASLLSSLGSAQPPDDWESYKLLMEEWIKQDDGVPYIYLSGGDAGQSAAWLGAFAQDAAQGQASPAGGQLRQQEEAALSWLQANWSGVQTQGLDSGVQRLGALLQDKLLSAFVPWSVYLQLSASERSKLIVDKGPVREPWLDARSFVISSHSKVPEEAAKWIEEMTGLNSQLEAYRMYGKLPSVKALYMTASSGGSITEYPPNWLLQQLQYVPRNRKQTSHWLFIPMNGTIIGSSLQRKWQNSRIQAHNVMPRSGYNKQTRRLRRVFMRLERRKRRFFWFYFGDGLSQT</sequence>
<dbReference type="RefSeq" id="WP_129437943.1">
    <property type="nucleotide sequence ID" value="NZ_CP035492.1"/>
</dbReference>
<comment type="similarity">
    <text evidence="1">Belongs to the bacterial solute-binding protein 1 family.</text>
</comment>
<dbReference type="GO" id="GO:0042956">
    <property type="term" value="P:maltodextrin transmembrane transport"/>
    <property type="evidence" value="ECO:0007669"/>
    <property type="project" value="TreeGrafter"/>
</dbReference>
<evidence type="ECO:0008006" key="6">
    <source>
        <dbReference type="Google" id="ProtNLM"/>
    </source>
</evidence>
<dbReference type="Gene3D" id="3.40.190.10">
    <property type="entry name" value="Periplasmic binding protein-like II"/>
    <property type="match status" value="1"/>
</dbReference>
<dbReference type="GO" id="GO:0015768">
    <property type="term" value="P:maltose transport"/>
    <property type="evidence" value="ECO:0007669"/>
    <property type="project" value="TreeGrafter"/>
</dbReference>
<name>A0A4P6ES72_9BACL</name>
<dbReference type="GO" id="GO:0055052">
    <property type="term" value="C:ATP-binding cassette (ABC) transporter complex, substrate-binding subunit-containing"/>
    <property type="evidence" value="ECO:0007669"/>
    <property type="project" value="TreeGrafter"/>
</dbReference>
<evidence type="ECO:0000313" key="5">
    <source>
        <dbReference type="Proteomes" id="UP000293568"/>
    </source>
</evidence>
<proteinExistence type="inferred from homology"/>